<sequence>MIPAPVRLFVPFIVAMSVASLGGCSSVDPNVGPDCVSPFHFRDQEYRFGPQPPDAERVKPGDQLGEGASESCDQYGPGDHTPGDGSDRLTQTRPVYAFPAVPAEQAIILTTPDGRHAWVLLAAEKPEGGWDPDLRRWLAAEPKR</sequence>
<dbReference type="EMBL" id="CAFBMW010000030">
    <property type="protein sequence ID" value="CAB4957649.1"/>
    <property type="molecule type" value="Genomic_DNA"/>
</dbReference>
<name>A0A6J7KTB4_9ZZZZ</name>
<organism evidence="2">
    <name type="scientific">freshwater metagenome</name>
    <dbReference type="NCBI Taxonomy" id="449393"/>
    <lineage>
        <taxon>unclassified sequences</taxon>
        <taxon>metagenomes</taxon>
        <taxon>ecological metagenomes</taxon>
    </lineage>
</organism>
<evidence type="ECO:0000313" key="2">
    <source>
        <dbReference type="EMBL" id="CAB4957649.1"/>
    </source>
</evidence>
<reference evidence="2" key="1">
    <citation type="submission" date="2020-05" db="EMBL/GenBank/DDBJ databases">
        <authorList>
            <person name="Chiriac C."/>
            <person name="Salcher M."/>
            <person name="Ghai R."/>
            <person name="Kavagutti S V."/>
        </authorList>
    </citation>
    <scope>NUCLEOTIDE SEQUENCE</scope>
</reference>
<feature type="region of interest" description="Disordered" evidence="1">
    <location>
        <begin position="46"/>
        <end position="91"/>
    </location>
</feature>
<accession>A0A6J7KTB4</accession>
<gene>
    <name evidence="2" type="ORF">UFOPK3662_03000</name>
</gene>
<proteinExistence type="predicted"/>
<dbReference type="AlphaFoldDB" id="A0A6J7KTB4"/>
<dbReference type="PROSITE" id="PS51257">
    <property type="entry name" value="PROKAR_LIPOPROTEIN"/>
    <property type="match status" value="1"/>
</dbReference>
<protein>
    <submittedName>
        <fullName evidence="2">Unannotated protein</fullName>
    </submittedName>
</protein>
<evidence type="ECO:0000256" key="1">
    <source>
        <dbReference type="SAM" id="MobiDB-lite"/>
    </source>
</evidence>